<organism evidence="4 5">
    <name type="scientific">Siccirubricoccus soli</name>
    <dbReference type="NCBI Taxonomy" id="2899147"/>
    <lineage>
        <taxon>Bacteria</taxon>
        <taxon>Pseudomonadati</taxon>
        <taxon>Pseudomonadota</taxon>
        <taxon>Alphaproteobacteria</taxon>
        <taxon>Acetobacterales</taxon>
        <taxon>Roseomonadaceae</taxon>
        <taxon>Siccirubricoccus</taxon>
    </lineage>
</organism>
<dbReference type="SMART" id="SM00857">
    <property type="entry name" value="Resolvase"/>
    <property type="match status" value="1"/>
</dbReference>
<dbReference type="PANTHER" id="PTHR30461:SF2">
    <property type="entry name" value="SERINE RECOMBINASE PINE-RELATED"/>
    <property type="match status" value="1"/>
</dbReference>
<evidence type="ECO:0000259" key="3">
    <source>
        <dbReference type="SMART" id="SM00857"/>
    </source>
</evidence>
<reference evidence="4 5" key="1">
    <citation type="submission" date="2021-12" db="EMBL/GenBank/DDBJ databases">
        <title>Siccirubricoccus leaddurans sp. nov., a high concentration Zn2+ tolerance bacterium.</title>
        <authorList>
            <person name="Cao Y."/>
        </authorList>
    </citation>
    <scope>NUCLEOTIDE SEQUENCE [LARGE SCALE GENOMIC DNA]</scope>
    <source>
        <strain evidence="4 5">KC 17139</strain>
    </source>
</reference>
<proteinExistence type="predicted"/>
<dbReference type="SUPFAM" id="SSF53041">
    <property type="entry name" value="Resolvase-like"/>
    <property type="match status" value="1"/>
</dbReference>
<evidence type="ECO:0000313" key="4">
    <source>
        <dbReference type="EMBL" id="MCO6414789.1"/>
    </source>
</evidence>
<name>A0ABT1CYP8_9PROT</name>
<dbReference type="InterPro" id="IPR006119">
    <property type="entry name" value="Resolv_N"/>
</dbReference>
<dbReference type="RefSeq" id="WP_252951379.1">
    <property type="nucleotide sequence ID" value="NZ_JAFIRR010000008.1"/>
</dbReference>
<sequence>MQRKRKAFSYVRFSSSEQAKGQSLRRQLEASAHYAEQHDLDLDTSLRDLGRSAYKGDHLRGSLGAFREAVIAGRVPRGSVLIVESLDRLSRAKVPQALSQFIQLIEAGIEIVTLMDGRSYSAEQLNTDWTPLIVSLAIMSRAHEESATKSSRISDV</sequence>
<dbReference type="Proteomes" id="UP001523392">
    <property type="component" value="Unassembled WGS sequence"/>
</dbReference>
<dbReference type="InterPro" id="IPR050639">
    <property type="entry name" value="SSR_resolvase"/>
</dbReference>
<evidence type="ECO:0000313" key="5">
    <source>
        <dbReference type="Proteomes" id="UP001523392"/>
    </source>
</evidence>
<dbReference type="Pfam" id="PF00239">
    <property type="entry name" value="Resolvase"/>
    <property type="match status" value="1"/>
</dbReference>
<evidence type="ECO:0000256" key="2">
    <source>
        <dbReference type="ARBA" id="ARBA00023172"/>
    </source>
</evidence>
<dbReference type="InterPro" id="IPR036162">
    <property type="entry name" value="Resolvase-like_N_sf"/>
</dbReference>
<gene>
    <name evidence="4" type="ORF">JYK14_01160</name>
</gene>
<feature type="domain" description="Resolvase/invertase-type recombinase catalytic" evidence="3">
    <location>
        <begin position="7"/>
        <end position="156"/>
    </location>
</feature>
<keyword evidence="5" id="KW-1185">Reference proteome</keyword>
<comment type="caution">
    <text evidence="4">The sequence shown here is derived from an EMBL/GenBank/DDBJ whole genome shotgun (WGS) entry which is preliminary data.</text>
</comment>
<keyword evidence="1" id="KW-0238">DNA-binding</keyword>
<dbReference type="CDD" id="cd00338">
    <property type="entry name" value="Ser_Recombinase"/>
    <property type="match status" value="1"/>
</dbReference>
<protein>
    <submittedName>
        <fullName evidence="4">Recombinase family protein</fullName>
    </submittedName>
</protein>
<evidence type="ECO:0000256" key="1">
    <source>
        <dbReference type="ARBA" id="ARBA00023125"/>
    </source>
</evidence>
<accession>A0ABT1CYP8</accession>
<keyword evidence="2" id="KW-0233">DNA recombination</keyword>
<dbReference type="Gene3D" id="3.40.50.1390">
    <property type="entry name" value="Resolvase, N-terminal catalytic domain"/>
    <property type="match status" value="1"/>
</dbReference>
<dbReference type="PANTHER" id="PTHR30461">
    <property type="entry name" value="DNA-INVERTASE FROM LAMBDOID PROPHAGE"/>
    <property type="match status" value="1"/>
</dbReference>
<dbReference type="EMBL" id="JAFIRR010000008">
    <property type="protein sequence ID" value="MCO6414789.1"/>
    <property type="molecule type" value="Genomic_DNA"/>
</dbReference>